<dbReference type="SUPFAM" id="SSF47027">
    <property type="entry name" value="Acyl-CoA binding protein"/>
    <property type="match status" value="1"/>
</dbReference>
<dbReference type="PANTHER" id="PTHR23310:SF62">
    <property type="entry name" value="ACYL-COA BINDING PROTEIN 1, ISOFORM A"/>
    <property type="match status" value="1"/>
</dbReference>
<dbReference type="PROSITE" id="PS51228">
    <property type="entry name" value="ACB_2"/>
    <property type="match status" value="1"/>
</dbReference>
<protein>
    <submittedName>
        <fullName evidence="3">Acyl-CoA-binding protein</fullName>
    </submittedName>
</protein>
<proteinExistence type="predicted"/>
<comment type="caution">
    <text evidence="3">The sequence shown here is derived from an EMBL/GenBank/DDBJ whole genome shotgun (WGS) entry which is preliminary data.</text>
</comment>
<dbReference type="Gene3D" id="1.20.80.10">
    <property type="match status" value="1"/>
</dbReference>
<dbReference type="InterPro" id="IPR035984">
    <property type="entry name" value="Acyl-CoA-binding_sf"/>
</dbReference>
<dbReference type="InterPro" id="IPR000582">
    <property type="entry name" value="Acyl-CoA-binding_protein"/>
</dbReference>
<keyword evidence="1" id="KW-0446">Lipid-binding</keyword>
<evidence type="ECO:0000259" key="2">
    <source>
        <dbReference type="PROSITE" id="PS51228"/>
    </source>
</evidence>
<accession>A0ABW2ZL46</accession>
<dbReference type="Pfam" id="PF00887">
    <property type="entry name" value="ACBP"/>
    <property type="match status" value="1"/>
</dbReference>
<dbReference type="RefSeq" id="WP_377145283.1">
    <property type="nucleotide sequence ID" value="NZ_JBHTIA010000013.1"/>
</dbReference>
<organism evidence="3 4">
    <name type="scientific">Mucilaginibacter lutimaris</name>
    <dbReference type="NCBI Taxonomy" id="931629"/>
    <lineage>
        <taxon>Bacteria</taxon>
        <taxon>Pseudomonadati</taxon>
        <taxon>Bacteroidota</taxon>
        <taxon>Sphingobacteriia</taxon>
        <taxon>Sphingobacteriales</taxon>
        <taxon>Sphingobacteriaceae</taxon>
        <taxon>Mucilaginibacter</taxon>
    </lineage>
</organism>
<dbReference type="PRINTS" id="PR00689">
    <property type="entry name" value="ACOABINDINGP"/>
</dbReference>
<dbReference type="PANTHER" id="PTHR23310">
    <property type="entry name" value="ACYL-COA-BINDING PROTEIN, ACBP"/>
    <property type="match status" value="1"/>
</dbReference>
<evidence type="ECO:0000313" key="4">
    <source>
        <dbReference type="Proteomes" id="UP001597073"/>
    </source>
</evidence>
<dbReference type="InterPro" id="IPR014352">
    <property type="entry name" value="FERM/acyl-CoA-bd_prot_sf"/>
</dbReference>
<sequence>MSLTEKFEAAVADSKQLTKRPDNDTLLKLYSLYKQATAGDMPADTPAPGMFDFVNKAKHDAWKGLSGMGADTAMEQYIDTVTELKSV</sequence>
<dbReference type="EMBL" id="JBHTIA010000013">
    <property type="protein sequence ID" value="MFD0766927.1"/>
    <property type="molecule type" value="Genomic_DNA"/>
</dbReference>
<keyword evidence="4" id="KW-1185">Reference proteome</keyword>
<dbReference type="Proteomes" id="UP001597073">
    <property type="component" value="Unassembled WGS sequence"/>
</dbReference>
<evidence type="ECO:0000256" key="1">
    <source>
        <dbReference type="ARBA" id="ARBA00023121"/>
    </source>
</evidence>
<evidence type="ECO:0000313" key="3">
    <source>
        <dbReference type="EMBL" id="MFD0766927.1"/>
    </source>
</evidence>
<feature type="domain" description="ACB" evidence="2">
    <location>
        <begin position="3"/>
        <end position="87"/>
    </location>
</feature>
<reference evidence="4" key="1">
    <citation type="journal article" date="2019" name="Int. J. Syst. Evol. Microbiol.">
        <title>The Global Catalogue of Microorganisms (GCM) 10K type strain sequencing project: providing services to taxonomists for standard genome sequencing and annotation.</title>
        <authorList>
            <consortium name="The Broad Institute Genomics Platform"/>
            <consortium name="The Broad Institute Genome Sequencing Center for Infectious Disease"/>
            <person name="Wu L."/>
            <person name="Ma J."/>
        </authorList>
    </citation>
    <scope>NUCLEOTIDE SEQUENCE [LARGE SCALE GENOMIC DNA]</scope>
    <source>
        <strain evidence="4">CCUG 60742</strain>
    </source>
</reference>
<name>A0ABW2ZL46_9SPHI</name>
<gene>
    <name evidence="3" type="ORF">ACFQZI_18865</name>
</gene>